<dbReference type="Pfam" id="PF08263">
    <property type="entry name" value="LRRNT_2"/>
    <property type="match status" value="1"/>
</dbReference>
<name>A0A022Q842_ERYGU</name>
<evidence type="ECO:0000256" key="21">
    <source>
        <dbReference type="SAM" id="Phobius"/>
    </source>
</evidence>
<keyword evidence="13" id="KW-0418">Kinase</keyword>
<dbReference type="Proteomes" id="UP000030748">
    <property type="component" value="Unassembled WGS sequence"/>
</dbReference>
<evidence type="ECO:0000256" key="9">
    <source>
        <dbReference type="ARBA" id="ARBA00022692"/>
    </source>
</evidence>
<dbReference type="Pfam" id="PF00069">
    <property type="entry name" value="Pkinase"/>
    <property type="match status" value="1"/>
</dbReference>
<dbReference type="GO" id="GO:0005886">
    <property type="term" value="C:plasma membrane"/>
    <property type="evidence" value="ECO:0000318"/>
    <property type="project" value="GO_Central"/>
</dbReference>
<evidence type="ECO:0000256" key="2">
    <source>
        <dbReference type="ARBA" id="ARBA00008684"/>
    </source>
</evidence>
<dbReference type="InterPro" id="IPR050647">
    <property type="entry name" value="Plant_LRR-RLKs"/>
</dbReference>
<dbReference type="Gene3D" id="3.80.10.10">
    <property type="entry name" value="Ribonuclease Inhibitor"/>
    <property type="match status" value="3"/>
</dbReference>
<dbReference type="Pfam" id="PF00560">
    <property type="entry name" value="LRR_1"/>
    <property type="match status" value="5"/>
</dbReference>
<dbReference type="EC" id="2.7.11.1" evidence="3"/>
<evidence type="ECO:0000256" key="12">
    <source>
        <dbReference type="ARBA" id="ARBA00022741"/>
    </source>
</evidence>
<feature type="binding site" evidence="20">
    <location>
        <position position="651"/>
    </location>
    <ligand>
        <name>ATP</name>
        <dbReference type="ChEBI" id="CHEBI:30616"/>
    </ligand>
</feature>
<dbReference type="Gene3D" id="3.30.200.20">
    <property type="entry name" value="Phosphorylase Kinase, domain 1"/>
    <property type="match status" value="1"/>
</dbReference>
<dbReference type="FunFam" id="1.10.510.10:FF:000417">
    <property type="entry name" value="Leucine-rich repeat receptor-like protein kinase"/>
    <property type="match status" value="1"/>
</dbReference>
<evidence type="ECO:0000256" key="14">
    <source>
        <dbReference type="ARBA" id="ARBA00022840"/>
    </source>
</evidence>
<dbReference type="PROSITE" id="PS00108">
    <property type="entry name" value="PROTEIN_KINASE_ST"/>
    <property type="match status" value="1"/>
</dbReference>
<dbReference type="PROSITE" id="PS00107">
    <property type="entry name" value="PROTEIN_KINASE_ATP"/>
    <property type="match status" value="1"/>
</dbReference>
<dbReference type="GO" id="GO:0005524">
    <property type="term" value="F:ATP binding"/>
    <property type="evidence" value="ECO:0007669"/>
    <property type="project" value="UniProtKB-UniRule"/>
</dbReference>
<comment type="similarity">
    <text evidence="2">Belongs to the protein kinase superfamily. Ser/Thr protein kinase family.</text>
</comment>
<keyword evidence="8" id="KW-0808">Transferase</keyword>
<keyword evidence="17" id="KW-0325">Glycoprotein</keyword>
<gene>
    <name evidence="23" type="ORF">MIMGU_mgv1a023733mg</name>
</gene>
<keyword evidence="12 20" id="KW-0547">Nucleotide-binding</keyword>
<comment type="catalytic activity">
    <reaction evidence="19">
        <text>L-seryl-[protein] + ATP = O-phospho-L-seryl-[protein] + ADP + H(+)</text>
        <dbReference type="Rhea" id="RHEA:17989"/>
        <dbReference type="Rhea" id="RHEA-COMP:9863"/>
        <dbReference type="Rhea" id="RHEA-COMP:11604"/>
        <dbReference type="ChEBI" id="CHEBI:15378"/>
        <dbReference type="ChEBI" id="CHEBI:29999"/>
        <dbReference type="ChEBI" id="CHEBI:30616"/>
        <dbReference type="ChEBI" id="CHEBI:83421"/>
        <dbReference type="ChEBI" id="CHEBI:456216"/>
        <dbReference type="EC" id="2.7.11.1"/>
    </reaction>
</comment>
<dbReference type="FunFam" id="3.80.10.10:FF:000400">
    <property type="entry name" value="Nuclear pore complex protein NUP107"/>
    <property type="match status" value="1"/>
</dbReference>
<dbReference type="InterPro" id="IPR001611">
    <property type="entry name" value="Leu-rich_rpt"/>
</dbReference>
<dbReference type="AlphaFoldDB" id="A0A022Q842"/>
<dbReference type="InterPro" id="IPR017441">
    <property type="entry name" value="Protein_kinase_ATP_BS"/>
</dbReference>
<evidence type="ECO:0000259" key="22">
    <source>
        <dbReference type="PROSITE" id="PS50011"/>
    </source>
</evidence>
<keyword evidence="11" id="KW-0677">Repeat</keyword>
<dbReference type="InterPro" id="IPR008271">
    <property type="entry name" value="Ser/Thr_kinase_AS"/>
</dbReference>
<accession>A0A022Q842</accession>
<dbReference type="FunFam" id="3.80.10.10:FF:000233">
    <property type="entry name" value="Leucine-rich repeat receptor-like protein kinase TDR"/>
    <property type="match status" value="1"/>
</dbReference>
<dbReference type="eggNOG" id="ENOG502R5E1">
    <property type="taxonomic scope" value="Eukaryota"/>
</dbReference>
<evidence type="ECO:0000313" key="24">
    <source>
        <dbReference type="Proteomes" id="UP000030748"/>
    </source>
</evidence>
<evidence type="ECO:0000256" key="18">
    <source>
        <dbReference type="ARBA" id="ARBA00047899"/>
    </source>
</evidence>
<keyword evidence="6" id="KW-0597">Phosphoprotein</keyword>
<evidence type="ECO:0000256" key="4">
    <source>
        <dbReference type="ARBA" id="ARBA00022475"/>
    </source>
</evidence>
<evidence type="ECO:0000256" key="1">
    <source>
        <dbReference type="ARBA" id="ARBA00004162"/>
    </source>
</evidence>
<dbReference type="GO" id="GO:0009791">
    <property type="term" value="P:post-embryonic development"/>
    <property type="evidence" value="ECO:0007669"/>
    <property type="project" value="UniProtKB-ARBA"/>
</dbReference>
<keyword evidence="14 20" id="KW-0067">ATP-binding</keyword>
<dbReference type="PANTHER" id="PTHR48056:SF35">
    <property type="entry name" value="LRR RECEPTOR-LIKE SERINE_THREONINE-PROTEIN KINASE HSL2"/>
    <property type="match status" value="1"/>
</dbReference>
<evidence type="ECO:0000256" key="15">
    <source>
        <dbReference type="ARBA" id="ARBA00022989"/>
    </source>
</evidence>
<evidence type="ECO:0000256" key="19">
    <source>
        <dbReference type="ARBA" id="ARBA00048679"/>
    </source>
</evidence>
<dbReference type="PRINTS" id="PR00019">
    <property type="entry name" value="LEURICHRPT"/>
</dbReference>
<dbReference type="PANTHER" id="PTHR48056">
    <property type="entry name" value="LRR RECEPTOR-LIKE SERINE/THREONINE-PROTEIN KINASE-RELATED"/>
    <property type="match status" value="1"/>
</dbReference>
<evidence type="ECO:0000256" key="8">
    <source>
        <dbReference type="ARBA" id="ARBA00022679"/>
    </source>
</evidence>
<keyword evidence="5" id="KW-0723">Serine/threonine-protein kinase</keyword>
<evidence type="ECO:0000256" key="6">
    <source>
        <dbReference type="ARBA" id="ARBA00022553"/>
    </source>
</evidence>
<dbReference type="SUPFAM" id="SSF56112">
    <property type="entry name" value="Protein kinase-like (PK-like)"/>
    <property type="match status" value="1"/>
</dbReference>
<dbReference type="SUPFAM" id="SSF52047">
    <property type="entry name" value="RNI-like"/>
    <property type="match status" value="1"/>
</dbReference>
<evidence type="ECO:0000256" key="16">
    <source>
        <dbReference type="ARBA" id="ARBA00023136"/>
    </source>
</evidence>
<dbReference type="FunFam" id="3.80.10.10:FF:000041">
    <property type="entry name" value="LRR receptor-like serine/threonine-protein kinase ERECTA"/>
    <property type="match status" value="1"/>
</dbReference>
<dbReference type="STRING" id="4155.A0A022Q842"/>
<evidence type="ECO:0000256" key="5">
    <source>
        <dbReference type="ARBA" id="ARBA00022527"/>
    </source>
</evidence>
<evidence type="ECO:0000256" key="7">
    <source>
        <dbReference type="ARBA" id="ARBA00022614"/>
    </source>
</evidence>
<evidence type="ECO:0000256" key="10">
    <source>
        <dbReference type="ARBA" id="ARBA00022729"/>
    </source>
</evidence>
<keyword evidence="16 21" id="KW-0472">Membrane</keyword>
<evidence type="ECO:0000256" key="3">
    <source>
        <dbReference type="ARBA" id="ARBA00012513"/>
    </source>
</evidence>
<proteinExistence type="inferred from homology"/>
<evidence type="ECO:0000256" key="17">
    <source>
        <dbReference type="ARBA" id="ARBA00023180"/>
    </source>
</evidence>
<dbReference type="Pfam" id="PF13855">
    <property type="entry name" value="LRR_8"/>
    <property type="match status" value="1"/>
</dbReference>
<evidence type="ECO:0000256" key="11">
    <source>
        <dbReference type="ARBA" id="ARBA00022737"/>
    </source>
</evidence>
<reference evidence="23 24" key="1">
    <citation type="journal article" date="2013" name="Proc. Natl. Acad. Sci. U.S.A.">
        <title>Fine-scale variation in meiotic recombination in Mimulus inferred from population shotgun sequencing.</title>
        <authorList>
            <person name="Hellsten U."/>
            <person name="Wright K.M."/>
            <person name="Jenkins J."/>
            <person name="Shu S."/>
            <person name="Yuan Y."/>
            <person name="Wessler S.R."/>
            <person name="Schmutz J."/>
            <person name="Willis J.H."/>
            <person name="Rokhsar D.S."/>
        </authorList>
    </citation>
    <scope>NUCLEOTIDE SEQUENCE [LARGE SCALE GENOMIC DNA]</scope>
    <source>
        <strain evidence="24">cv. DUN x IM62</strain>
    </source>
</reference>
<feature type="transmembrane region" description="Helical" evidence="21">
    <location>
        <begin position="565"/>
        <end position="587"/>
    </location>
</feature>
<dbReference type="InterPro" id="IPR011009">
    <property type="entry name" value="Kinase-like_dom_sf"/>
</dbReference>
<evidence type="ECO:0000256" key="20">
    <source>
        <dbReference type="PROSITE-ProRule" id="PRU10141"/>
    </source>
</evidence>
<dbReference type="EMBL" id="KI632106">
    <property type="protein sequence ID" value="EYU24842.1"/>
    <property type="molecule type" value="Genomic_DNA"/>
</dbReference>
<dbReference type="InterPro" id="IPR032675">
    <property type="entry name" value="LRR_dom_sf"/>
</dbReference>
<keyword evidence="4" id="KW-1003">Cell membrane</keyword>
<keyword evidence="9 21" id="KW-0812">Transmembrane</keyword>
<evidence type="ECO:0000313" key="23">
    <source>
        <dbReference type="EMBL" id="EYU24842.1"/>
    </source>
</evidence>
<dbReference type="GO" id="GO:0004674">
    <property type="term" value="F:protein serine/threonine kinase activity"/>
    <property type="evidence" value="ECO:0007669"/>
    <property type="project" value="UniProtKB-KW"/>
</dbReference>
<keyword evidence="15 21" id="KW-1133">Transmembrane helix</keyword>
<feature type="domain" description="Protein kinase" evidence="22">
    <location>
        <begin position="623"/>
        <end position="916"/>
    </location>
</feature>
<dbReference type="InterPro" id="IPR013210">
    <property type="entry name" value="LRR_N_plant-typ"/>
</dbReference>
<protein>
    <recommendedName>
        <fullName evidence="3">non-specific serine/threonine protein kinase</fullName>
        <ecNumber evidence="3">2.7.11.1</ecNumber>
    </recommendedName>
</protein>
<dbReference type="SUPFAM" id="SSF52058">
    <property type="entry name" value="L domain-like"/>
    <property type="match status" value="1"/>
</dbReference>
<evidence type="ECO:0000256" key="13">
    <source>
        <dbReference type="ARBA" id="ARBA00022777"/>
    </source>
</evidence>
<keyword evidence="7" id="KW-0433">Leucine-rich repeat</keyword>
<keyword evidence="24" id="KW-1185">Reference proteome</keyword>
<keyword evidence="10" id="KW-0732">Signal</keyword>
<comment type="subcellular location">
    <subcellularLocation>
        <location evidence="1">Cell membrane</location>
        <topology evidence="1">Single-pass membrane protein</topology>
    </subcellularLocation>
</comment>
<organism evidence="23 24">
    <name type="scientific">Erythranthe guttata</name>
    <name type="common">Yellow monkey flower</name>
    <name type="synonym">Mimulus guttatus</name>
    <dbReference type="NCBI Taxonomy" id="4155"/>
    <lineage>
        <taxon>Eukaryota</taxon>
        <taxon>Viridiplantae</taxon>
        <taxon>Streptophyta</taxon>
        <taxon>Embryophyta</taxon>
        <taxon>Tracheophyta</taxon>
        <taxon>Spermatophyta</taxon>
        <taxon>Magnoliopsida</taxon>
        <taxon>eudicotyledons</taxon>
        <taxon>Gunneridae</taxon>
        <taxon>Pentapetalae</taxon>
        <taxon>asterids</taxon>
        <taxon>lamiids</taxon>
        <taxon>Lamiales</taxon>
        <taxon>Phrymaceae</taxon>
        <taxon>Erythranthe</taxon>
    </lineage>
</organism>
<dbReference type="PROSITE" id="PS50011">
    <property type="entry name" value="PROTEIN_KINASE_DOM"/>
    <property type="match status" value="1"/>
</dbReference>
<comment type="catalytic activity">
    <reaction evidence="18">
        <text>L-threonyl-[protein] + ATP = O-phospho-L-threonyl-[protein] + ADP + H(+)</text>
        <dbReference type="Rhea" id="RHEA:46608"/>
        <dbReference type="Rhea" id="RHEA-COMP:11060"/>
        <dbReference type="Rhea" id="RHEA-COMP:11605"/>
        <dbReference type="ChEBI" id="CHEBI:15378"/>
        <dbReference type="ChEBI" id="CHEBI:30013"/>
        <dbReference type="ChEBI" id="CHEBI:30616"/>
        <dbReference type="ChEBI" id="CHEBI:61977"/>
        <dbReference type="ChEBI" id="CHEBI:456216"/>
        <dbReference type="EC" id="2.7.11.1"/>
    </reaction>
</comment>
<dbReference type="InterPro" id="IPR000719">
    <property type="entry name" value="Prot_kinase_dom"/>
</dbReference>
<dbReference type="Gene3D" id="1.10.510.10">
    <property type="entry name" value="Transferase(Phosphotransferase) domain 1"/>
    <property type="match status" value="1"/>
</dbReference>
<sequence>MTDAEILLRVKNDRLNGKPDDWLESTHDSPCNWTGISCDRRSNKVLAIDLSSMNISGAFPAEFCLIATLEYLDISDNNLSGSIRSDSLSRCSRLSSLNISCNYFDGSLPDFSVPFLNLTILDLSDNNFIGEVPASFANLRRLHFLSLASNLLNGSIPEFLSTLTELTELVLAINPFRPSPLPPSIGRLTKLEILIASLANLAGEIPESVGDLVSIKNFDVSQNNLVGKIPETIGNLVFIKNFDVSHNNLVGKIPEAIGCEIPTSLALNPALYQLRLFGNNLTGALPESLGMHSQIEEIDVANNNLEGPLPRNLCYGKNLQRLILFGNRFSGQIPNSYAECTSLTYVRVHDNRLFGPVPDGMWGFTGLYHIELTNNSLQGTISTSISNAKGLQQLLISGNNFSGKFPDDICGLPELRRFHSSMNQFSGNLPSCMYKLTKLEELLLQQNMFTGAIPKNVSANWDELTRLDLSGNRFSGIIPTELGSLPVLTILNLSNNQLSGEIPMELTKLKLDEFDVSYNRLQGKVPLGFDTKYFLPSLIGNLDLCGSTKPLPSCSTHTTKSASHLALVAILPSLAVLVVVLLICLFLTKNKKSNNPETNSNQSWKITLFTKIGFNPEEVLTSLKEENLIGFGGSGRVYRVDLEAGQTVAAKWLWANRGSLRQSEREFNSEVGILGRIRHINVVRLLFSGINEERKVLIYEYMENGSLGDALHGNREGGLVLDWPKRFDIAIGAAHGLAYLHSDCVPPILHRDFKSSNILLDEDLRPKLADFGLAKALKNERDQAMSRFVGSYGYIAPECAYTTNVTEKSDVFSFGVVLLELITGKKPNDPFFGANRNIVKWVKQIRSFSSTRRGSGDYNEIEEAGCLDQLIDSRMNKETIEHEEVENVLNVAMLCTADSPTCRPSMARVLEFLEVS</sequence>